<dbReference type="EMBL" id="LVYU01000078">
    <property type="protein sequence ID" value="KZB01764.1"/>
    <property type="molecule type" value="Genomic_DNA"/>
</dbReference>
<accession>A0A154IMF1</accession>
<name>A0A154IMF1_RHILE</name>
<evidence type="ECO:0000256" key="2">
    <source>
        <dbReference type="ARBA" id="ARBA00023125"/>
    </source>
</evidence>
<dbReference type="Gene3D" id="1.10.10.10">
    <property type="entry name" value="Winged helix-like DNA-binding domain superfamily/Winged helix DNA-binding domain"/>
    <property type="match status" value="1"/>
</dbReference>
<comment type="caution">
    <text evidence="5">The sequence shown here is derived from an EMBL/GenBank/DDBJ whole genome shotgun (WGS) entry which is preliminary data.</text>
</comment>
<dbReference type="GO" id="GO:0003677">
    <property type="term" value="F:DNA binding"/>
    <property type="evidence" value="ECO:0007669"/>
    <property type="project" value="UniProtKB-KW"/>
</dbReference>
<dbReference type="Pfam" id="PF01638">
    <property type="entry name" value="HxlR"/>
    <property type="match status" value="1"/>
</dbReference>
<evidence type="ECO:0000256" key="3">
    <source>
        <dbReference type="ARBA" id="ARBA00023163"/>
    </source>
</evidence>
<dbReference type="InterPro" id="IPR036388">
    <property type="entry name" value="WH-like_DNA-bd_sf"/>
</dbReference>
<feature type="domain" description="HTH hxlR-type" evidence="4">
    <location>
        <begin position="24"/>
        <end position="122"/>
    </location>
</feature>
<dbReference type="PANTHER" id="PTHR33204:SF37">
    <property type="entry name" value="HTH-TYPE TRANSCRIPTIONAL REGULATOR YODB"/>
    <property type="match status" value="1"/>
</dbReference>
<dbReference type="AlphaFoldDB" id="A0A154IMF1"/>
<proteinExistence type="predicted"/>
<dbReference type="RefSeq" id="WP_062940800.1">
    <property type="nucleotide sequence ID" value="NZ_CP171845.1"/>
</dbReference>
<evidence type="ECO:0000313" key="5">
    <source>
        <dbReference type="EMBL" id="KZB01764.1"/>
    </source>
</evidence>
<evidence type="ECO:0000256" key="1">
    <source>
        <dbReference type="ARBA" id="ARBA00023015"/>
    </source>
</evidence>
<dbReference type="InterPro" id="IPR036390">
    <property type="entry name" value="WH_DNA-bd_sf"/>
</dbReference>
<organism evidence="5">
    <name type="scientific">Rhizobium leguminosarum</name>
    <dbReference type="NCBI Taxonomy" id="384"/>
    <lineage>
        <taxon>Bacteria</taxon>
        <taxon>Pseudomonadati</taxon>
        <taxon>Pseudomonadota</taxon>
        <taxon>Alphaproteobacteria</taxon>
        <taxon>Hyphomicrobiales</taxon>
        <taxon>Rhizobiaceae</taxon>
        <taxon>Rhizobium/Agrobacterium group</taxon>
        <taxon>Rhizobium</taxon>
    </lineage>
</organism>
<dbReference type="SUPFAM" id="SSF46785">
    <property type="entry name" value="Winged helix' DNA-binding domain"/>
    <property type="match status" value="1"/>
</dbReference>
<dbReference type="PROSITE" id="PS51118">
    <property type="entry name" value="HTH_HXLR"/>
    <property type="match status" value="1"/>
</dbReference>
<keyword evidence="2" id="KW-0238">DNA-binding</keyword>
<dbReference type="PANTHER" id="PTHR33204">
    <property type="entry name" value="TRANSCRIPTIONAL REGULATOR, MARR FAMILY"/>
    <property type="match status" value="1"/>
</dbReference>
<reference evidence="5" key="1">
    <citation type="submission" date="2016-03" db="EMBL/GenBank/DDBJ databases">
        <title>Microsymbionts genomes from the relict species Vavilovia formosa.</title>
        <authorList>
            <person name="Chirak E."/>
            <person name="Kimeklis A."/>
            <person name="Kopat V."/>
            <person name="Andronov E."/>
        </authorList>
    </citation>
    <scope>NUCLEOTIDE SEQUENCE [LARGE SCALE GENOMIC DNA]</scope>
    <source>
        <strain evidence="5">Vaf12</strain>
    </source>
</reference>
<keyword evidence="3" id="KW-0804">Transcription</keyword>
<keyword evidence="1" id="KW-0805">Transcription regulation</keyword>
<gene>
    <name evidence="5" type="ORF">A4A59_12030</name>
</gene>
<sequence length="131" mass="15088">MTQQAPGTRLTDKIRQGELLRVDCPSRDVLKHVSSLWGVMCLIGLRDGTLRFGELRRRASGVSEKMLAQTLKRLEEDWFVLRQSRPVVPPYVEYSLTPLGREVSDHVATLADWIEVNLWQVMESRRQKSVI</sequence>
<dbReference type="InterPro" id="IPR002577">
    <property type="entry name" value="HTH_HxlR"/>
</dbReference>
<protein>
    <submittedName>
        <fullName evidence="5">HxlR family transcriptional regulator</fullName>
    </submittedName>
</protein>
<evidence type="ECO:0000259" key="4">
    <source>
        <dbReference type="PROSITE" id="PS51118"/>
    </source>
</evidence>